<feature type="domain" description="25S rRNA (uridine-N(3))-methyltransferase BMT5-like" evidence="1">
    <location>
        <begin position="44"/>
        <end position="112"/>
    </location>
</feature>
<dbReference type="OrthoDB" id="1178409at2759"/>
<gene>
    <name evidence="2" type="ORF">E3N88_42523</name>
</gene>
<comment type="caution">
    <text evidence="2">The sequence shown here is derived from an EMBL/GenBank/DDBJ whole genome shotgun (WGS) entry which is preliminary data.</text>
</comment>
<reference evidence="2 3" key="1">
    <citation type="submission" date="2019-05" db="EMBL/GenBank/DDBJ databases">
        <title>Mikania micrantha, genome provides insights into the molecular mechanism of rapid growth.</title>
        <authorList>
            <person name="Liu B."/>
        </authorList>
    </citation>
    <scope>NUCLEOTIDE SEQUENCE [LARGE SCALE GENOMIC DNA]</scope>
    <source>
        <strain evidence="2">NLD-2019</strain>
        <tissue evidence="2">Leaf</tissue>
    </source>
</reference>
<accession>A0A5N6LHI3</accession>
<evidence type="ECO:0000313" key="3">
    <source>
        <dbReference type="Proteomes" id="UP000326396"/>
    </source>
</evidence>
<dbReference type="Proteomes" id="UP000326396">
    <property type="component" value="Unassembled WGS sequence"/>
</dbReference>
<dbReference type="EMBL" id="SZYD01000626">
    <property type="protein sequence ID" value="KAD1625213.1"/>
    <property type="molecule type" value="Genomic_DNA"/>
</dbReference>
<proteinExistence type="predicted"/>
<dbReference type="GO" id="GO:0070042">
    <property type="term" value="F:rRNA (uridine-N3-)-methyltransferase activity"/>
    <property type="evidence" value="ECO:0007669"/>
    <property type="project" value="InterPro"/>
</dbReference>
<dbReference type="PANTHER" id="PTHR11538">
    <property type="entry name" value="PHENYLALANYL-TRNA SYNTHETASE"/>
    <property type="match status" value="1"/>
</dbReference>
<feature type="domain" description="25S rRNA (uridine-N(3))-methyltransferase BMT5-like" evidence="1">
    <location>
        <begin position="157"/>
        <end position="207"/>
    </location>
</feature>
<dbReference type="InterPro" id="IPR019446">
    <property type="entry name" value="BMT5-like"/>
</dbReference>
<sequence>MTSRIFSGRKYWPPAKRRTDGKQMCRSVGYGAVLSLMTVSGLSQTRANRELVRGFFTQASMMLAEQGHVQVTHKISSRFSDWSITTLAKEEGLVKIEEEWFNIQDYPGYVNKKDYSKKDKILIVGDGTSPSPVLWQASFYTARRLLSLLWMSLVTKEETMMRSLRKNRKLVEGFFKQAYDMLSPKGVIEVTHKSTGPFLRWEIVSLVAG</sequence>
<dbReference type="Pfam" id="PF10354">
    <property type="entry name" value="BMT5-like"/>
    <property type="match status" value="2"/>
</dbReference>
<protein>
    <recommendedName>
        <fullName evidence="1">25S rRNA (uridine-N(3))-methyltransferase BMT5-like domain-containing protein</fullName>
    </recommendedName>
</protein>
<evidence type="ECO:0000259" key="1">
    <source>
        <dbReference type="Pfam" id="PF10354"/>
    </source>
</evidence>
<evidence type="ECO:0000313" key="2">
    <source>
        <dbReference type="EMBL" id="KAD1625213.1"/>
    </source>
</evidence>
<dbReference type="AlphaFoldDB" id="A0A5N6LHI3"/>
<organism evidence="2 3">
    <name type="scientific">Mikania micrantha</name>
    <name type="common">bitter vine</name>
    <dbReference type="NCBI Taxonomy" id="192012"/>
    <lineage>
        <taxon>Eukaryota</taxon>
        <taxon>Viridiplantae</taxon>
        <taxon>Streptophyta</taxon>
        <taxon>Embryophyta</taxon>
        <taxon>Tracheophyta</taxon>
        <taxon>Spermatophyta</taxon>
        <taxon>Magnoliopsida</taxon>
        <taxon>eudicotyledons</taxon>
        <taxon>Gunneridae</taxon>
        <taxon>Pentapetalae</taxon>
        <taxon>asterids</taxon>
        <taxon>campanulids</taxon>
        <taxon>Asterales</taxon>
        <taxon>Asteraceae</taxon>
        <taxon>Asteroideae</taxon>
        <taxon>Heliantheae alliance</taxon>
        <taxon>Eupatorieae</taxon>
        <taxon>Mikania</taxon>
    </lineage>
</organism>
<dbReference type="PANTHER" id="PTHR11538:SF89">
    <property type="entry name" value="PROTEIN, PUTATIVE (DUF2431)-RELATED"/>
    <property type="match status" value="1"/>
</dbReference>
<keyword evidence="3" id="KW-1185">Reference proteome</keyword>
<dbReference type="GO" id="GO:0070475">
    <property type="term" value="P:rRNA base methylation"/>
    <property type="evidence" value="ECO:0007669"/>
    <property type="project" value="InterPro"/>
</dbReference>
<name>A0A5N6LHI3_9ASTR</name>
<dbReference type="GO" id="GO:0005737">
    <property type="term" value="C:cytoplasm"/>
    <property type="evidence" value="ECO:0007669"/>
    <property type="project" value="TreeGrafter"/>
</dbReference>